<organism evidence="2">
    <name type="scientific">Chlamydomonas leiostraca</name>
    <dbReference type="NCBI Taxonomy" id="1034604"/>
    <lineage>
        <taxon>Eukaryota</taxon>
        <taxon>Viridiplantae</taxon>
        <taxon>Chlorophyta</taxon>
        <taxon>core chlorophytes</taxon>
        <taxon>Chlorophyceae</taxon>
        <taxon>CS clade</taxon>
        <taxon>Chlamydomonadales</taxon>
        <taxon>Chlamydomonadaceae</taxon>
        <taxon>Chlamydomonas</taxon>
    </lineage>
</organism>
<proteinExistence type="predicted"/>
<sequence length="274" mass="30347">MLGAGGASTSRSSSMQPITSSVQIQARSWGQLPVSKGSRGRRCAVATASPPAPSTDADDGPSSSGRTGSLYVRPDKPTYAKPSIKDTGTLRPPAEWFPAWMKYRSRDDNYVFWQDKFSRNSFDVTWYEKRWTLFSTVWFLVQQTRFNAIPPALRFLVYLGWRAVMTKAYEAHKAIVLWQCKLDVALATRAQQAAASSSGSSGAEQGQQAAGSSSGEAAAAPVTFSKTMALRRLHWQNSLLGEALYLVNVYKTGRVHLLPPKKKPLQRPTFFWLF</sequence>
<dbReference type="EMBL" id="HBFB01004928">
    <property type="protein sequence ID" value="CAD8667789.1"/>
    <property type="molecule type" value="Transcribed_RNA"/>
</dbReference>
<accession>A0A7S0R5Y6</accession>
<reference evidence="2" key="1">
    <citation type="submission" date="2021-01" db="EMBL/GenBank/DDBJ databases">
        <authorList>
            <person name="Corre E."/>
            <person name="Pelletier E."/>
            <person name="Niang G."/>
            <person name="Scheremetjew M."/>
            <person name="Finn R."/>
            <person name="Kale V."/>
            <person name="Holt S."/>
            <person name="Cochrane G."/>
            <person name="Meng A."/>
            <person name="Brown T."/>
            <person name="Cohen L."/>
        </authorList>
    </citation>
    <scope>NUCLEOTIDE SEQUENCE</scope>
    <source>
        <strain evidence="2">SAG 11-49</strain>
    </source>
</reference>
<evidence type="ECO:0000313" key="2">
    <source>
        <dbReference type="EMBL" id="CAD8667789.1"/>
    </source>
</evidence>
<evidence type="ECO:0000256" key="1">
    <source>
        <dbReference type="SAM" id="MobiDB-lite"/>
    </source>
</evidence>
<gene>
    <name evidence="2" type="ORF">CLEI1391_LOCUS2718</name>
</gene>
<dbReference type="AlphaFoldDB" id="A0A7S0R5Y6"/>
<protein>
    <submittedName>
        <fullName evidence="2">Uncharacterized protein</fullName>
    </submittedName>
</protein>
<feature type="compositionally biased region" description="Polar residues" evidence="1">
    <location>
        <begin position="15"/>
        <end position="28"/>
    </location>
</feature>
<feature type="region of interest" description="Disordered" evidence="1">
    <location>
        <begin position="1"/>
        <end position="86"/>
    </location>
</feature>
<name>A0A7S0R5Y6_9CHLO</name>